<feature type="compositionally biased region" description="Polar residues" evidence="2">
    <location>
        <begin position="391"/>
        <end position="404"/>
    </location>
</feature>
<evidence type="ECO:0000256" key="1">
    <source>
        <dbReference type="SAM" id="Coils"/>
    </source>
</evidence>
<organism evidence="3 4">
    <name type="scientific">Marasmius crinis-equi</name>
    <dbReference type="NCBI Taxonomy" id="585013"/>
    <lineage>
        <taxon>Eukaryota</taxon>
        <taxon>Fungi</taxon>
        <taxon>Dikarya</taxon>
        <taxon>Basidiomycota</taxon>
        <taxon>Agaricomycotina</taxon>
        <taxon>Agaricomycetes</taxon>
        <taxon>Agaricomycetidae</taxon>
        <taxon>Agaricales</taxon>
        <taxon>Marasmiineae</taxon>
        <taxon>Marasmiaceae</taxon>
        <taxon>Marasmius</taxon>
    </lineage>
</organism>
<feature type="compositionally biased region" description="Low complexity" evidence="2">
    <location>
        <begin position="20"/>
        <end position="36"/>
    </location>
</feature>
<protein>
    <submittedName>
        <fullName evidence="3">Uncharacterized protein</fullName>
    </submittedName>
</protein>
<dbReference type="Proteomes" id="UP001465976">
    <property type="component" value="Unassembled WGS sequence"/>
</dbReference>
<evidence type="ECO:0000256" key="2">
    <source>
        <dbReference type="SAM" id="MobiDB-lite"/>
    </source>
</evidence>
<reference evidence="3 4" key="1">
    <citation type="submission" date="2024-02" db="EMBL/GenBank/DDBJ databases">
        <title>A draft genome for the cacao thread blight pathogen Marasmius crinis-equi.</title>
        <authorList>
            <person name="Cohen S.P."/>
            <person name="Baruah I.K."/>
            <person name="Amoako-Attah I."/>
            <person name="Bukari Y."/>
            <person name="Meinhardt L.W."/>
            <person name="Bailey B.A."/>
        </authorList>
    </citation>
    <scope>NUCLEOTIDE SEQUENCE [LARGE SCALE GENOMIC DNA]</scope>
    <source>
        <strain evidence="3 4">GH-76</strain>
    </source>
</reference>
<keyword evidence="4" id="KW-1185">Reference proteome</keyword>
<gene>
    <name evidence="3" type="ORF">V5O48_002423</name>
</gene>
<feature type="coiled-coil region" evidence="1">
    <location>
        <begin position="57"/>
        <end position="91"/>
    </location>
</feature>
<evidence type="ECO:0000313" key="3">
    <source>
        <dbReference type="EMBL" id="KAL0579585.1"/>
    </source>
</evidence>
<comment type="caution">
    <text evidence="3">The sequence shown here is derived from an EMBL/GenBank/DDBJ whole genome shotgun (WGS) entry which is preliminary data.</text>
</comment>
<feature type="region of interest" description="Disordered" evidence="2">
    <location>
        <begin position="1"/>
        <end position="36"/>
    </location>
</feature>
<feature type="compositionally biased region" description="Low complexity" evidence="2">
    <location>
        <begin position="369"/>
        <end position="385"/>
    </location>
</feature>
<evidence type="ECO:0000313" key="4">
    <source>
        <dbReference type="Proteomes" id="UP001465976"/>
    </source>
</evidence>
<sequence>MPSFFGSSQKSLPQSPPPQQQQQQQQYPAQMQQPAQDVVAGEQYRYALTNFRSLGYQRIAHEKVEEQRTQLEEQERQVAQLRARIAQLEGTSTPETRGRGGNTVDDFSIKNAASQLEKMINRWASDLVRNPPVALSMLCKAILVDVGNGPDVPRYEGTSMQVQVLLRHALSETISEGIINNLIVTNSPEANVQLTRIHEHIFARDPTVACVWRRQTFSAAVETFSDEMSLITLQEHVPELMKHLGGAIPISQRTPILESAYLFSRMLHGQNTNMGDAFYRAFIPELGSMLDPRQIELVRRCMKSERGDPDRVGATIFPGLVKLTKGDSVPGPDAQPESVQNIVRRAQVICECALNSGSIGPPSLPGTPPIQQGQGYGQQVPGSSPTPGHVQYTSTPPGHIQYTSTPPPSHIQYTSSPPPGHMQYTSSPPSGHISPPPPSSASMNGFASPPPSIHNAGSPPPPGHGVHASLPPVPYNAQFDGYQY</sequence>
<keyword evidence="1" id="KW-0175">Coiled coil</keyword>
<feature type="compositionally biased region" description="Pro residues" evidence="2">
    <location>
        <begin position="448"/>
        <end position="463"/>
    </location>
</feature>
<feature type="region of interest" description="Disordered" evidence="2">
    <location>
        <begin position="358"/>
        <end position="484"/>
    </location>
</feature>
<accession>A0ABR3FW69</accession>
<dbReference type="EMBL" id="JBAHYK010000054">
    <property type="protein sequence ID" value="KAL0579585.1"/>
    <property type="molecule type" value="Genomic_DNA"/>
</dbReference>
<name>A0ABR3FW69_9AGAR</name>
<proteinExistence type="predicted"/>